<dbReference type="GO" id="GO:0006749">
    <property type="term" value="P:glutathione metabolic process"/>
    <property type="evidence" value="ECO:0007669"/>
    <property type="project" value="TreeGrafter"/>
</dbReference>
<proteinExistence type="predicted"/>
<evidence type="ECO:0000259" key="1">
    <source>
        <dbReference type="Pfam" id="PF02538"/>
    </source>
</evidence>
<dbReference type="GO" id="GO:0017168">
    <property type="term" value="F:5-oxoprolinase (ATP-hydrolyzing) activity"/>
    <property type="evidence" value="ECO:0007669"/>
    <property type="project" value="TreeGrafter"/>
</dbReference>
<organism evidence="2">
    <name type="scientific">freshwater metagenome</name>
    <dbReference type="NCBI Taxonomy" id="449393"/>
    <lineage>
        <taxon>unclassified sequences</taxon>
        <taxon>metagenomes</taxon>
        <taxon>ecological metagenomes</taxon>
    </lineage>
</organism>
<evidence type="ECO:0000313" key="2">
    <source>
        <dbReference type="EMBL" id="CAB4860143.1"/>
    </source>
</evidence>
<name>A0A6J7CYV7_9ZZZZ</name>
<dbReference type="PANTHER" id="PTHR11365">
    <property type="entry name" value="5-OXOPROLINASE RELATED"/>
    <property type="match status" value="1"/>
</dbReference>
<sequence length="731" mass="77789">MSTTEYDVIAAEIHRKALENVAREMAITLMRTSGSPIVVEAKDFSTCLLDRTPEHLSFAAYVIAHLGSSLVGTQKVNELAQSMDLAPGDGWIVNDPHTAGALHQGDVSVIMPTFYGDEHLGWSFVNMHVLDIGGVGISGFAPGAHDVWQEGLRFPPIRVIRDGVLSTEWEEFIAANVRVPGPVINDLRSMIAANNTASRKLTKLIDEYGLERHKQFCELNKDLSEKVLRSRIAALPDGVYSAVNWNEYDGHEGADRLLEMRLDMEVAGDDLHFRYSGVPQIDGFVNSTSGSMLGCTMTALTVMLAYGDLPVNGGMFRPIHLDLGEPGTIVNATPPAPVSASHAEVGSHAVNLVRDALNQALVRANEPSLRRRVSGRTVDGFPAFALFGANQHGGSSVMFYVDGAAATGGPAQPFADGLDTYGFTMMAGCGMSDVETHEAQDPVFFLWRRITANCGGPGIARGGNGMEQAYAVRYAAGVAGPVWNNIAEVPPHGFGGGLPPSAGDYIVMRETNVDELLGSGLLPTRARLDGTTPPTRNKVTHLALGAGDVFLSRSGGGGGLGDPLLRELASIGRDLQAGYVTPKHAAAAYGVVVSDDGKVDEQATAERRAAIRRERIGREPARDMAHPEVPGVATVHADGSVACAYCSADLGDPDRWSEGPAVVARTTPVVEAFADWDMRVRDRQERPQVTLAARFCGTCAGALQIETIVEGWTSDAPVGAVGFAQEDEGAT</sequence>
<dbReference type="EMBL" id="CAFBLQ010000011">
    <property type="protein sequence ID" value="CAB4860143.1"/>
    <property type="molecule type" value="Genomic_DNA"/>
</dbReference>
<feature type="domain" description="Hydantoinase B/oxoprolinase" evidence="1">
    <location>
        <begin position="7"/>
        <end position="563"/>
    </location>
</feature>
<dbReference type="InterPro" id="IPR003692">
    <property type="entry name" value="Hydantoinase_B"/>
</dbReference>
<dbReference type="Pfam" id="PF02538">
    <property type="entry name" value="Hydantoinase_B"/>
    <property type="match status" value="1"/>
</dbReference>
<reference evidence="2" key="1">
    <citation type="submission" date="2020-05" db="EMBL/GenBank/DDBJ databases">
        <authorList>
            <person name="Chiriac C."/>
            <person name="Salcher M."/>
            <person name="Ghai R."/>
            <person name="Kavagutti S V."/>
        </authorList>
    </citation>
    <scope>NUCLEOTIDE SEQUENCE</scope>
</reference>
<dbReference type="AlphaFoldDB" id="A0A6J7CYV7"/>
<dbReference type="GO" id="GO:0005829">
    <property type="term" value="C:cytosol"/>
    <property type="evidence" value="ECO:0007669"/>
    <property type="project" value="TreeGrafter"/>
</dbReference>
<protein>
    <submittedName>
        <fullName evidence="2">Unannotated protein</fullName>
    </submittedName>
</protein>
<dbReference type="InterPro" id="IPR045079">
    <property type="entry name" value="Oxoprolinase-like"/>
</dbReference>
<accession>A0A6J7CYV7</accession>
<dbReference type="PANTHER" id="PTHR11365:SF23">
    <property type="entry name" value="HYPOTHETICAL 5-OXOPROLINASE (EUROFUNG)-RELATED"/>
    <property type="match status" value="1"/>
</dbReference>
<gene>
    <name evidence="2" type="ORF">UFOPK3423_00181</name>
</gene>